<proteinExistence type="predicted"/>
<name>A0ABQ7W1T4_SOLTU</name>
<accession>A0ABQ7W1T4</accession>
<organism evidence="1 2">
    <name type="scientific">Solanum tuberosum</name>
    <name type="common">Potato</name>
    <dbReference type="NCBI Taxonomy" id="4113"/>
    <lineage>
        <taxon>Eukaryota</taxon>
        <taxon>Viridiplantae</taxon>
        <taxon>Streptophyta</taxon>
        <taxon>Embryophyta</taxon>
        <taxon>Tracheophyta</taxon>
        <taxon>Spermatophyta</taxon>
        <taxon>Magnoliopsida</taxon>
        <taxon>eudicotyledons</taxon>
        <taxon>Gunneridae</taxon>
        <taxon>Pentapetalae</taxon>
        <taxon>asterids</taxon>
        <taxon>lamiids</taxon>
        <taxon>Solanales</taxon>
        <taxon>Solanaceae</taxon>
        <taxon>Solanoideae</taxon>
        <taxon>Solaneae</taxon>
        <taxon>Solanum</taxon>
    </lineage>
</organism>
<gene>
    <name evidence="1" type="ORF">KY290_011836</name>
</gene>
<sequence>MVMEKNYDGKKVNKCKCAVEDVVSWIHLDGVKTAGVNGGGDGGGGGDGFHFCLKCVIRVDDRVIDYCDERSAIYRKDSKILSLRASIGSNSPLGDVDVKGMLKNDKLPVILFDEKIQ</sequence>
<evidence type="ECO:0000313" key="2">
    <source>
        <dbReference type="Proteomes" id="UP000826656"/>
    </source>
</evidence>
<protein>
    <submittedName>
        <fullName evidence="1">Uncharacterized protein</fullName>
    </submittedName>
</protein>
<keyword evidence="2" id="KW-1185">Reference proteome</keyword>
<evidence type="ECO:0000313" key="1">
    <source>
        <dbReference type="EMBL" id="KAH0774699.1"/>
    </source>
</evidence>
<dbReference type="Proteomes" id="UP000826656">
    <property type="component" value="Unassembled WGS sequence"/>
</dbReference>
<comment type="caution">
    <text evidence="1">The sequence shown here is derived from an EMBL/GenBank/DDBJ whole genome shotgun (WGS) entry which is preliminary data.</text>
</comment>
<reference evidence="1 2" key="1">
    <citation type="journal article" date="2021" name="bioRxiv">
        <title>Chromosome-scale and haplotype-resolved genome assembly of a tetraploid potato cultivar.</title>
        <authorList>
            <person name="Sun H."/>
            <person name="Jiao W.-B."/>
            <person name="Krause K."/>
            <person name="Campoy J.A."/>
            <person name="Goel M."/>
            <person name="Folz-Donahue K."/>
            <person name="Kukat C."/>
            <person name="Huettel B."/>
            <person name="Schneeberger K."/>
        </authorList>
    </citation>
    <scope>NUCLEOTIDE SEQUENCE [LARGE SCALE GENOMIC DNA]</scope>
    <source>
        <strain evidence="1">SolTubOtavaFocal</strain>
        <tissue evidence="1">Leaves</tissue>
    </source>
</reference>
<dbReference type="EMBL" id="JAIVGD010000005">
    <property type="protein sequence ID" value="KAH0774699.1"/>
    <property type="molecule type" value="Genomic_DNA"/>
</dbReference>